<dbReference type="PRINTS" id="PR00463">
    <property type="entry name" value="EP450I"/>
</dbReference>
<evidence type="ECO:0000256" key="2">
    <source>
        <dbReference type="ARBA" id="ARBA00022617"/>
    </source>
</evidence>
<dbReference type="GO" id="GO:0004497">
    <property type="term" value="F:monooxygenase activity"/>
    <property type="evidence" value="ECO:0007669"/>
    <property type="project" value="UniProtKB-KW"/>
</dbReference>
<evidence type="ECO:0000256" key="8">
    <source>
        <dbReference type="SAM" id="Phobius"/>
    </source>
</evidence>
<evidence type="ECO:0000256" key="6">
    <source>
        <dbReference type="PIRSR" id="PIRSR602401-1"/>
    </source>
</evidence>
<feature type="binding site" description="axial binding residue" evidence="6">
    <location>
        <position position="472"/>
    </location>
    <ligand>
        <name>heme</name>
        <dbReference type="ChEBI" id="CHEBI:30413"/>
    </ligand>
    <ligandPart>
        <name>Fe</name>
        <dbReference type="ChEBI" id="CHEBI:18248"/>
    </ligandPart>
</feature>
<gene>
    <name evidence="9" type="ORF">Cni_G26313</name>
</gene>
<evidence type="ECO:0000256" key="3">
    <source>
        <dbReference type="ARBA" id="ARBA00022723"/>
    </source>
</evidence>
<dbReference type="GO" id="GO:0020037">
    <property type="term" value="F:heme binding"/>
    <property type="evidence" value="ECO:0007669"/>
    <property type="project" value="InterPro"/>
</dbReference>
<dbReference type="PROSITE" id="PS00086">
    <property type="entry name" value="CYTOCHROME_P450"/>
    <property type="match status" value="1"/>
</dbReference>
<evidence type="ECO:0000256" key="4">
    <source>
        <dbReference type="ARBA" id="ARBA00023002"/>
    </source>
</evidence>
<accession>A0AAQ3QR73</accession>
<keyword evidence="5 6" id="KW-0408">Iron</keyword>
<dbReference type="InterPro" id="IPR017972">
    <property type="entry name" value="Cyt_P450_CS"/>
</dbReference>
<dbReference type="Pfam" id="PF00067">
    <property type="entry name" value="p450"/>
    <property type="match status" value="1"/>
</dbReference>
<keyword evidence="8" id="KW-0472">Membrane</keyword>
<evidence type="ECO:0000313" key="10">
    <source>
        <dbReference type="Proteomes" id="UP001327560"/>
    </source>
</evidence>
<dbReference type="Proteomes" id="UP001327560">
    <property type="component" value="Chromosome 8"/>
</dbReference>
<keyword evidence="7" id="KW-0503">Monooxygenase</keyword>
<dbReference type="PANTHER" id="PTHR47944">
    <property type="entry name" value="CYTOCHROME P450 98A9"/>
    <property type="match status" value="1"/>
</dbReference>
<dbReference type="InterPro" id="IPR002401">
    <property type="entry name" value="Cyt_P450_E_grp-I"/>
</dbReference>
<dbReference type="AlphaFoldDB" id="A0AAQ3QR73"/>
<keyword evidence="4 7" id="KW-0560">Oxidoreductase</keyword>
<dbReference type="GO" id="GO:0005506">
    <property type="term" value="F:iron ion binding"/>
    <property type="evidence" value="ECO:0007669"/>
    <property type="project" value="InterPro"/>
</dbReference>
<comment type="cofactor">
    <cofactor evidence="6">
        <name>heme</name>
        <dbReference type="ChEBI" id="CHEBI:30413"/>
    </cofactor>
</comment>
<keyword evidence="10" id="KW-1185">Reference proteome</keyword>
<evidence type="ECO:0000256" key="5">
    <source>
        <dbReference type="ARBA" id="ARBA00023004"/>
    </source>
</evidence>
<evidence type="ECO:0000256" key="1">
    <source>
        <dbReference type="ARBA" id="ARBA00010617"/>
    </source>
</evidence>
<proteinExistence type="inferred from homology"/>
<reference evidence="9 10" key="1">
    <citation type="submission" date="2023-10" db="EMBL/GenBank/DDBJ databases">
        <title>Chromosome-scale genome assembly provides insights into flower coloration mechanisms of Canna indica.</title>
        <authorList>
            <person name="Li C."/>
        </authorList>
    </citation>
    <scope>NUCLEOTIDE SEQUENCE [LARGE SCALE GENOMIC DNA]</scope>
    <source>
        <tissue evidence="9">Flower</tissue>
    </source>
</reference>
<dbReference type="InterPro" id="IPR001128">
    <property type="entry name" value="Cyt_P450"/>
</dbReference>
<name>A0AAQ3QR73_9LILI</name>
<dbReference type="EMBL" id="CP136897">
    <property type="protein sequence ID" value="WOL17520.1"/>
    <property type="molecule type" value="Genomic_DNA"/>
</dbReference>
<keyword evidence="3 6" id="KW-0479">Metal-binding</keyword>
<evidence type="ECO:0000256" key="7">
    <source>
        <dbReference type="RuleBase" id="RU000461"/>
    </source>
</evidence>
<protein>
    <submittedName>
        <fullName evidence="9">Phenylalanine N-monooxygenase-like</fullName>
    </submittedName>
</protein>
<feature type="transmembrane region" description="Helical" evidence="8">
    <location>
        <begin position="20"/>
        <end position="41"/>
    </location>
</feature>
<organism evidence="9 10">
    <name type="scientific">Canna indica</name>
    <name type="common">Indian-shot</name>
    <dbReference type="NCBI Taxonomy" id="4628"/>
    <lineage>
        <taxon>Eukaryota</taxon>
        <taxon>Viridiplantae</taxon>
        <taxon>Streptophyta</taxon>
        <taxon>Embryophyta</taxon>
        <taxon>Tracheophyta</taxon>
        <taxon>Spermatophyta</taxon>
        <taxon>Magnoliopsida</taxon>
        <taxon>Liliopsida</taxon>
        <taxon>Zingiberales</taxon>
        <taxon>Cannaceae</taxon>
        <taxon>Canna</taxon>
    </lineage>
</organism>
<dbReference type="PANTHER" id="PTHR47944:SF19">
    <property type="entry name" value="CYTOCHROME P450 77A4"/>
    <property type="match status" value="1"/>
</dbReference>
<comment type="similarity">
    <text evidence="1 7">Belongs to the cytochrome P450 family.</text>
</comment>
<dbReference type="Gene3D" id="1.10.630.10">
    <property type="entry name" value="Cytochrome P450"/>
    <property type="match status" value="1"/>
</dbReference>
<keyword evidence="8" id="KW-1133">Transmembrane helix</keyword>
<keyword evidence="8" id="KW-0812">Transmembrane</keyword>
<keyword evidence="2 6" id="KW-0349">Heme</keyword>
<dbReference type="SUPFAM" id="SSF48264">
    <property type="entry name" value="Cytochrome P450"/>
    <property type="match status" value="1"/>
</dbReference>
<sequence>MMNATVVAQAFMPSSLVTLPLPNVALLFASSLLIFLLHHLFGKTKRGGLPPGPTPWPIVGSLIPMLRNQVRWRWVVGKAEGNDITCFRFGGVHVVVVNSPELSREFFKKQDANFASRPLTMATEYSSDGYVTVVVSPWGDQWKKMRRVLASDVLNNSRLQKEVKLRTEETDHFTGYLYKRCAAGRTIDVRFVLRFYCGNVIRKMMYGVRYFSKGGEFGGPGEEELEHVDAAFDVLKCAYSFCPSDFLPSLRFLDYGGHEKIMKNATETVYKYHDPIASKRLEKWRSWREKGVEKKDVEDMLDIFLSLKDDNGKPLLSMKEIRAQCAELLYAIVDNPSQIVEWALAHLIDQPETMRKALEELDRVVGKDRLVQESDLPQLPYLKACTREALRIHPVAPFDLPHVAINDATVAGYFIPKGTMVLVSRVGLGRNPKVWDEPLVFNPDRHLKDGQTVELAEPDLRMLSFGAGRRTCMGGPLGSLMTYMLLGRMIQAFEWSMPSGESRVDFSEDKWSLFRYEPLCVRAKPRLSTNLLANL</sequence>
<evidence type="ECO:0000313" key="9">
    <source>
        <dbReference type="EMBL" id="WOL17520.1"/>
    </source>
</evidence>
<dbReference type="GO" id="GO:0016705">
    <property type="term" value="F:oxidoreductase activity, acting on paired donors, with incorporation or reduction of molecular oxygen"/>
    <property type="evidence" value="ECO:0007669"/>
    <property type="project" value="InterPro"/>
</dbReference>
<dbReference type="InterPro" id="IPR036396">
    <property type="entry name" value="Cyt_P450_sf"/>
</dbReference>